<proteinExistence type="predicted"/>
<evidence type="ECO:0000313" key="1">
    <source>
        <dbReference type="EMBL" id="MPR26067.1"/>
    </source>
</evidence>
<comment type="caution">
    <text evidence="1">The sequence shown here is derived from an EMBL/GenBank/DDBJ whole genome shotgun (WGS) entry which is preliminary data.</text>
</comment>
<sequence length="210" mass="23676">MDNPYWFTKGKTHNIDLSTVRRMCFELTNIFSAGRELAEGFDAMEAEEGKRFDLSQAPLLALHMELAEDQACNLLLQMVLLVRTYDDVMKNSGSSKAYVAHATQTSGKGYIGGYSQDGQDFDLNLRQACNKIIHALEIRAVYERIDRTVALDEHGQELDQEVWYLTGEIEMVGTDQGKPWEAVVHAPALLEIVLDRIAFGYPEPEEATEK</sequence>
<reference evidence="1 2" key="1">
    <citation type="journal article" date="2019" name="Syst. Appl. Microbiol.">
        <title>Microvirga tunisiensis sp. nov., a root nodule symbiotic bacterium isolated from Lupinus micranthus and L. luteus grown in Northern Tunisia.</title>
        <authorList>
            <person name="Msaddak A."/>
            <person name="Rejili M."/>
            <person name="Duran D."/>
            <person name="Mars M."/>
            <person name="Palacios J.M."/>
            <person name="Ruiz-Argueso T."/>
            <person name="Rey L."/>
            <person name="Imperial J."/>
        </authorList>
    </citation>
    <scope>NUCLEOTIDE SEQUENCE [LARGE SCALE GENOMIC DNA]</scope>
    <source>
        <strain evidence="1 2">Lmie10</strain>
    </source>
</reference>
<protein>
    <submittedName>
        <fullName evidence="1">Uncharacterized protein</fullName>
    </submittedName>
</protein>
<dbReference type="OrthoDB" id="3078277at2"/>
<accession>A0A5N7MGP8</accession>
<evidence type="ECO:0000313" key="2">
    <source>
        <dbReference type="Proteomes" id="UP000403266"/>
    </source>
</evidence>
<organism evidence="1 2">
    <name type="scientific">Microvirga tunisiensis</name>
    <dbReference type="NCBI Taxonomy" id="2108360"/>
    <lineage>
        <taxon>Bacteria</taxon>
        <taxon>Pseudomonadati</taxon>
        <taxon>Pseudomonadota</taxon>
        <taxon>Alphaproteobacteria</taxon>
        <taxon>Hyphomicrobiales</taxon>
        <taxon>Methylobacteriaceae</taxon>
        <taxon>Microvirga</taxon>
    </lineage>
</organism>
<dbReference type="RefSeq" id="WP_152712031.1">
    <property type="nucleotide sequence ID" value="NZ_VOSJ01000006.1"/>
</dbReference>
<dbReference type="EMBL" id="VOSK01000038">
    <property type="protein sequence ID" value="MPR26067.1"/>
    <property type="molecule type" value="Genomic_DNA"/>
</dbReference>
<name>A0A5N7MGP8_9HYPH</name>
<gene>
    <name evidence="1" type="ORF">FS320_12720</name>
</gene>
<dbReference type="Proteomes" id="UP000403266">
    <property type="component" value="Unassembled WGS sequence"/>
</dbReference>
<keyword evidence="2" id="KW-1185">Reference proteome</keyword>
<dbReference type="AlphaFoldDB" id="A0A5N7MGP8"/>